<organism evidence="2 3">
    <name type="scientific">Streptomyces mesophilus</name>
    <dbReference type="NCBI Taxonomy" id="1775132"/>
    <lineage>
        <taxon>Bacteria</taxon>
        <taxon>Bacillati</taxon>
        <taxon>Actinomycetota</taxon>
        <taxon>Actinomycetes</taxon>
        <taxon>Kitasatosporales</taxon>
        <taxon>Streptomycetaceae</taxon>
        <taxon>Streptomyces</taxon>
    </lineage>
</organism>
<dbReference type="EMBL" id="JAAKZW010000046">
    <property type="protein sequence ID" value="NGO76815.1"/>
    <property type="molecule type" value="Genomic_DNA"/>
</dbReference>
<keyword evidence="3" id="KW-1185">Reference proteome</keyword>
<keyword evidence="1" id="KW-0732">Signal</keyword>
<feature type="chain" id="PRO_5026202064" evidence="1">
    <location>
        <begin position="43"/>
        <end position="78"/>
    </location>
</feature>
<comment type="caution">
    <text evidence="2">The sequence shown here is derived from an EMBL/GenBank/DDBJ whole genome shotgun (WGS) entry which is preliminary data.</text>
</comment>
<evidence type="ECO:0000313" key="3">
    <source>
        <dbReference type="Proteomes" id="UP000481109"/>
    </source>
</evidence>
<dbReference type="RefSeq" id="WP_165332304.1">
    <property type="nucleotide sequence ID" value="NZ_JAAKZW010000046.1"/>
</dbReference>
<reference evidence="2 3" key="1">
    <citation type="submission" date="2020-02" db="EMBL/GenBank/DDBJ databases">
        <title>Whole-genome analyses of novel actinobacteria.</title>
        <authorList>
            <person name="Sahin N."/>
            <person name="Tokatli A."/>
        </authorList>
    </citation>
    <scope>NUCLEOTIDE SEQUENCE [LARGE SCALE GENOMIC DNA]</scope>
    <source>
        <strain evidence="2 3">YC504</strain>
    </source>
</reference>
<gene>
    <name evidence="2" type="ORF">G6045_14240</name>
</gene>
<dbReference type="AlphaFoldDB" id="A0A6G4XGZ4"/>
<proteinExistence type="predicted"/>
<evidence type="ECO:0000256" key="1">
    <source>
        <dbReference type="SAM" id="SignalP"/>
    </source>
</evidence>
<sequence length="78" mass="8188">MQRKTTHTTTAVRRRIRRVAVTVAATGMLVGGGFLAAGSASAATFCGETPAGGYACIIGQEDGSFKYVNSDGEIIYNW</sequence>
<accession>A0A6G4XGZ4</accession>
<feature type="signal peptide" evidence="1">
    <location>
        <begin position="1"/>
        <end position="42"/>
    </location>
</feature>
<dbReference type="Proteomes" id="UP000481109">
    <property type="component" value="Unassembled WGS sequence"/>
</dbReference>
<protein>
    <submittedName>
        <fullName evidence="2">Uncharacterized protein</fullName>
    </submittedName>
</protein>
<name>A0A6G4XGZ4_9ACTN</name>
<evidence type="ECO:0000313" key="2">
    <source>
        <dbReference type="EMBL" id="NGO76815.1"/>
    </source>
</evidence>